<proteinExistence type="predicted"/>
<name>A0AAU7DFG3_9BACT</name>
<sequence length="110" mass="11521">MHVKRLSSVLAVLMASTLFSILPAVAMQSASSTKHAAKSSAPAASTSLVDLNTATKDQLKALPGVGDVYAQKIIDGRPYANKTQLKSKNIVPAATYTKISKLVIANQPAK</sequence>
<evidence type="ECO:0000256" key="1">
    <source>
        <dbReference type="SAM" id="SignalP"/>
    </source>
</evidence>
<dbReference type="RefSeq" id="WP_348261352.1">
    <property type="nucleotide sequence ID" value="NZ_CP121196.1"/>
</dbReference>
<gene>
    <name evidence="2" type="ORF">P8935_16280</name>
</gene>
<evidence type="ECO:0000313" key="2">
    <source>
        <dbReference type="EMBL" id="XBH16121.1"/>
    </source>
</evidence>
<protein>
    <submittedName>
        <fullName evidence="2">Helix-hairpin-helix domain-containing protein</fullName>
    </submittedName>
</protein>
<keyword evidence="1" id="KW-0732">Signal</keyword>
<dbReference type="EMBL" id="CP121196">
    <property type="protein sequence ID" value="XBH16121.1"/>
    <property type="molecule type" value="Genomic_DNA"/>
</dbReference>
<dbReference type="Pfam" id="PF12836">
    <property type="entry name" value="HHH_3"/>
    <property type="match status" value="1"/>
</dbReference>
<reference evidence="2" key="1">
    <citation type="submission" date="2023-03" db="EMBL/GenBank/DDBJ databases">
        <title>Edaphobacter sp.</title>
        <authorList>
            <person name="Huber K.J."/>
            <person name="Papendorf J."/>
            <person name="Pilke C."/>
            <person name="Bunk B."/>
            <person name="Sproeer C."/>
            <person name="Pester M."/>
        </authorList>
    </citation>
    <scope>NUCLEOTIDE SEQUENCE</scope>
    <source>
        <strain evidence="2">DSM 110680</strain>
    </source>
</reference>
<dbReference type="Gene3D" id="1.10.150.320">
    <property type="entry name" value="Photosystem II 12 kDa extrinsic protein"/>
    <property type="match status" value="1"/>
</dbReference>
<feature type="signal peptide" evidence="1">
    <location>
        <begin position="1"/>
        <end position="26"/>
    </location>
</feature>
<dbReference type="AlphaFoldDB" id="A0AAU7DFG3"/>
<accession>A0AAU7DFG3</accession>
<feature type="chain" id="PRO_5043750296" evidence="1">
    <location>
        <begin position="27"/>
        <end position="110"/>
    </location>
</feature>
<dbReference type="SUPFAM" id="SSF81585">
    <property type="entry name" value="PsbU/PolX domain-like"/>
    <property type="match status" value="1"/>
</dbReference>
<organism evidence="2">
    <name type="scientific">Telmatobacter sp. DSM 110680</name>
    <dbReference type="NCBI Taxonomy" id="3036704"/>
    <lineage>
        <taxon>Bacteria</taxon>
        <taxon>Pseudomonadati</taxon>
        <taxon>Acidobacteriota</taxon>
        <taxon>Terriglobia</taxon>
        <taxon>Terriglobales</taxon>
        <taxon>Acidobacteriaceae</taxon>
        <taxon>Telmatobacter</taxon>
    </lineage>
</organism>